<organism evidence="2 3">
    <name type="scientific">Podospora fimiseda</name>
    <dbReference type="NCBI Taxonomy" id="252190"/>
    <lineage>
        <taxon>Eukaryota</taxon>
        <taxon>Fungi</taxon>
        <taxon>Dikarya</taxon>
        <taxon>Ascomycota</taxon>
        <taxon>Pezizomycotina</taxon>
        <taxon>Sordariomycetes</taxon>
        <taxon>Sordariomycetidae</taxon>
        <taxon>Sordariales</taxon>
        <taxon>Podosporaceae</taxon>
        <taxon>Podospora</taxon>
    </lineage>
</organism>
<proteinExistence type="predicted"/>
<feature type="compositionally biased region" description="Low complexity" evidence="1">
    <location>
        <begin position="193"/>
        <end position="213"/>
    </location>
</feature>
<comment type="caution">
    <text evidence="2">The sequence shown here is derived from an EMBL/GenBank/DDBJ whole genome shotgun (WGS) entry which is preliminary data.</text>
</comment>
<dbReference type="AlphaFoldDB" id="A0AAN7BV66"/>
<feature type="region of interest" description="Disordered" evidence="1">
    <location>
        <begin position="1"/>
        <end position="36"/>
    </location>
</feature>
<keyword evidence="3" id="KW-1185">Reference proteome</keyword>
<reference evidence="2" key="1">
    <citation type="journal article" date="2023" name="Mol. Phylogenet. Evol.">
        <title>Genome-scale phylogeny and comparative genomics of the fungal order Sordariales.</title>
        <authorList>
            <person name="Hensen N."/>
            <person name="Bonometti L."/>
            <person name="Westerberg I."/>
            <person name="Brannstrom I.O."/>
            <person name="Guillou S."/>
            <person name="Cros-Aarteil S."/>
            <person name="Calhoun S."/>
            <person name="Haridas S."/>
            <person name="Kuo A."/>
            <person name="Mondo S."/>
            <person name="Pangilinan J."/>
            <person name="Riley R."/>
            <person name="LaButti K."/>
            <person name="Andreopoulos B."/>
            <person name="Lipzen A."/>
            <person name="Chen C."/>
            <person name="Yan M."/>
            <person name="Daum C."/>
            <person name="Ng V."/>
            <person name="Clum A."/>
            <person name="Steindorff A."/>
            <person name="Ohm R.A."/>
            <person name="Martin F."/>
            <person name="Silar P."/>
            <person name="Natvig D.O."/>
            <person name="Lalanne C."/>
            <person name="Gautier V."/>
            <person name="Ament-Velasquez S.L."/>
            <person name="Kruys A."/>
            <person name="Hutchinson M.I."/>
            <person name="Powell A.J."/>
            <person name="Barry K."/>
            <person name="Miller A.N."/>
            <person name="Grigoriev I.V."/>
            <person name="Debuchy R."/>
            <person name="Gladieux P."/>
            <person name="Hiltunen Thoren M."/>
            <person name="Johannesson H."/>
        </authorList>
    </citation>
    <scope>NUCLEOTIDE SEQUENCE</scope>
    <source>
        <strain evidence="2">CBS 990.96</strain>
    </source>
</reference>
<feature type="region of interest" description="Disordered" evidence="1">
    <location>
        <begin position="182"/>
        <end position="225"/>
    </location>
</feature>
<evidence type="ECO:0000313" key="2">
    <source>
        <dbReference type="EMBL" id="KAK4230051.1"/>
    </source>
</evidence>
<sequence>MSRKSVPSAPEITTSPPDLTHDKDGNRIRRKMPERTATIVNNKETRVGTMADLNGNRAEDAAMGIEDDSNDSSTGNGSTRHIPSSLNVLNLSTTSSLPVNQTPSSLTHHQIFNNHHHMQLEQMEAGILISGAMYDAHIAAIEEERRQAEARRVVRAESLLFPQETNQAASCSAVMTNHVQPGDSGIELNERATGNNNNNNNTNPGNDNNNVNGTSGGQNGSHQGKCKKICCCTIL</sequence>
<dbReference type="EMBL" id="MU865302">
    <property type="protein sequence ID" value="KAK4230051.1"/>
    <property type="molecule type" value="Genomic_DNA"/>
</dbReference>
<feature type="compositionally biased region" description="Basic and acidic residues" evidence="1">
    <location>
        <begin position="19"/>
        <end position="34"/>
    </location>
</feature>
<name>A0AAN7BV66_9PEZI</name>
<evidence type="ECO:0000313" key="3">
    <source>
        <dbReference type="Proteomes" id="UP001301958"/>
    </source>
</evidence>
<gene>
    <name evidence="2" type="ORF">QBC38DRAFT_452654</name>
</gene>
<protein>
    <submittedName>
        <fullName evidence="2">Uncharacterized protein</fullName>
    </submittedName>
</protein>
<dbReference type="Proteomes" id="UP001301958">
    <property type="component" value="Unassembled WGS sequence"/>
</dbReference>
<accession>A0AAN7BV66</accession>
<reference evidence="2" key="2">
    <citation type="submission" date="2023-05" db="EMBL/GenBank/DDBJ databases">
        <authorList>
            <consortium name="Lawrence Berkeley National Laboratory"/>
            <person name="Steindorff A."/>
            <person name="Hensen N."/>
            <person name="Bonometti L."/>
            <person name="Westerberg I."/>
            <person name="Brannstrom I.O."/>
            <person name="Guillou S."/>
            <person name="Cros-Aarteil S."/>
            <person name="Calhoun S."/>
            <person name="Haridas S."/>
            <person name="Kuo A."/>
            <person name="Mondo S."/>
            <person name="Pangilinan J."/>
            <person name="Riley R."/>
            <person name="Labutti K."/>
            <person name="Andreopoulos B."/>
            <person name="Lipzen A."/>
            <person name="Chen C."/>
            <person name="Yanf M."/>
            <person name="Daum C."/>
            <person name="Ng V."/>
            <person name="Clum A."/>
            <person name="Ohm R."/>
            <person name="Martin F."/>
            <person name="Silar P."/>
            <person name="Natvig D."/>
            <person name="Lalanne C."/>
            <person name="Gautier V."/>
            <person name="Ament-Velasquez S.L."/>
            <person name="Kruys A."/>
            <person name="Hutchinson M.I."/>
            <person name="Powell A.J."/>
            <person name="Barry K."/>
            <person name="Miller A.N."/>
            <person name="Grigoriev I.V."/>
            <person name="Debuchy R."/>
            <person name="Gladieux P."/>
            <person name="Thoren M.H."/>
            <person name="Johannesson H."/>
        </authorList>
    </citation>
    <scope>NUCLEOTIDE SEQUENCE</scope>
    <source>
        <strain evidence="2">CBS 990.96</strain>
    </source>
</reference>
<evidence type="ECO:0000256" key="1">
    <source>
        <dbReference type="SAM" id="MobiDB-lite"/>
    </source>
</evidence>